<evidence type="ECO:0000313" key="1">
    <source>
        <dbReference type="EMBL" id="KAF9729051.1"/>
    </source>
</evidence>
<dbReference type="AlphaFoldDB" id="A0A9P6G4Q9"/>
<accession>A0A9P6G4Q9</accession>
<protein>
    <submittedName>
        <fullName evidence="1">Haloacid dehalogenase</fullName>
    </submittedName>
</protein>
<organism evidence="1 2">
    <name type="scientific">Paraphaeosphaeria minitans</name>
    <dbReference type="NCBI Taxonomy" id="565426"/>
    <lineage>
        <taxon>Eukaryota</taxon>
        <taxon>Fungi</taxon>
        <taxon>Dikarya</taxon>
        <taxon>Ascomycota</taxon>
        <taxon>Pezizomycotina</taxon>
        <taxon>Dothideomycetes</taxon>
        <taxon>Pleosporomycetidae</taxon>
        <taxon>Pleosporales</taxon>
        <taxon>Massarineae</taxon>
        <taxon>Didymosphaeriaceae</taxon>
        <taxon>Paraphaeosphaeria</taxon>
    </lineage>
</organism>
<proteinExistence type="predicted"/>
<comment type="caution">
    <text evidence="1">The sequence shown here is derived from an EMBL/GenBank/DDBJ whole genome shotgun (WGS) entry which is preliminary data.</text>
</comment>
<gene>
    <name evidence="1" type="ORF">PMIN01_12741</name>
</gene>
<dbReference type="EMBL" id="WJXW01000017">
    <property type="protein sequence ID" value="KAF9729051.1"/>
    <property type="molecule type" value="Genomic_DNA"/>
</dbReference>
<keyword evidence="2" id="KW-1185">Reference proteome</keyword>
<reference evidence="1" key="1">
    <citation type="journal article" date="2020" name="Mol. Plant Microbe Interact.">
        <title>Genome Sequence of the Biocontrol Agent Coniothyrium minitans strain Conio (IMI 134523).</title>
        <authorList>
            <person name="Patel D."/>
            <person name="Shittu T.A."/>
            <person name="Baroncelli R."/>
            <person name="Muthumeenakshi S."/>
            <person name="Osborne T.H."/>
            <person name="Janganan T.K."/>
            <person name="Sreenivasaprasad S."/>
        </authorList>
    </citation>
    <scope>NUCLEOTIDE SEQUENCE</scope>
    <source>
        <strain evidence="1">Conio</strain>
    </source>
</reference>
<name>A0A9P6G4Q9_9PLEO</name>
<dbReference type="Proteomes" id="UP000756921">
    <property type="component" value="Unassembled WGS sequence"/>
</dbReference>
<dbReference type="OrthoDB" id="2363873at2759"/>
<sequence>MTRLVKIKFEDVKLDNRHVGCPLVEWLRIQNMLLDICPRKREWVGPFITAPDTHPPVQSVADLFDALAEFHIGLMFFTVKWTILGNMRYISFNSTQLGSVSMALAQTKKLRLLSTSYIAQHKEHLMSSRKISFVKVSIDLPRAESPKICKCLFPRLTHGGNAAFAPGIFSISYLRSSFTAKLGADSIATTAFSASEEASHLYDLAAAKSVGMRTVYVHHDTGDTDIEIVDARGDLDSYFDGRVSNPKSTQEIGFLAAAEHLIKSEPRSN</sequence>
<evidence type="ECO:0000313" key="2">
    <source>
        <dbReference type="Proteomes" id="UP000756921"/>
    </source>
</evidence>